<dbReference type="InterPro" id="IPR008207">
    <property type="entry name" value="Sig_transdc_His_kin_Hpt_dom"/>
</dbReference>
<keyword evidence="3 7" id="KW-0597">Phosphoprotein</keyword>
<feature type="domain" description="Histidine kinase" evidence="9">
    <location>
        <begin position="374"/>
        <end position="619"/>
    </location>
</feature>
<evidence type="ECO:0000313" key="12">
    <source>
        <dbReference type="EMBL" id="MDO9711690.1"/>
    </source>
</evidence>
<keyword evidence="4 12" id="KW-0808">Transferase</keyword>
<dbReference type="EMBL" id="JAUTWS010000033">
    <property type="protein sequence ID" value="MDO9711690.1"/>
    <property type="molecule type" value="Genomic_DNA"/>
</dbReference>
<feature type="modified residue" description="Phosphohistidine" evidence="7">
    <location>
        <position position="44"/>
    </location>
</feature>
<dbReference type="InterPro" id="IPR005467">
    <property type="entry name" value="His_kinase_dom"/>
</dbReference>
<dbReference type="PANTHER" id="PTHR43395:SF1">
    <property type="entry name" value="CHEMOTAXIS PROTEIN CHEA"/>
    <property type="match status" value="1"/>
</dbReference>
<dbReference type="SMART" id="SM00387">
    <property type="entry name" value="HATPase_c"/>
    <property type="match status" value="1"/>
</dbReference>
<dbReference type="InterPro" id="IPR004358">
    <property type="entry name" value="Sig_transdc_His_kin-like_C"/>
</dbReference>
<dbReference type="PROSITE" id="PS50109">
    <property type="entry name" value="HIS_KIN"/>
    <property type="match status" value="1"/>
</dbReference>
<proteinExistence type="predicted"/>
<evidence type="ECO:0000256" key="5">
    <source>
        <dbReference type="ARBA" id="ARBA00022777"/>
    </source>
</evidence>
<dbReference type="SUPFAM" id="SSF47384">
    <property type="entry name" value="Homodimeric domain of signal transducing histidine kinase"/>
    <property type="match status" value="1"/>
</dbReference>
<keyword evidence="13" id="KW-1185">Reference proteome</keyword>
<dbReference type="PROSITE" id="PS50851">
    <property type="entry name" value="CHEW"/>
    <property type="match status" value="1"/>
</dbReference>
<feature type="domain" description="HPt" evidence="11">
    <location>
        <begin position="1"/>
        <end position="101"/>
    </location>
</feature>
<dbReference type="CDD" id="cd16916">
    <property type="entry name" value="HATPase_CheA-like"/>
    <property type="match status" value="1"/>
</dbReference>
<dbReference type="SUPFAM" id="SSF50341">
    <property type="entry name" value="CheW-like"/>
    <property type="match status" value="1"/>
</dbReference>
<comment type="catalytic activity">
    <reaction evidence="1">
        <text>ATP + protein L-histidine = ADP + protein N-phospho-L-histidine.</text>
        <dbReference type="EC" id="2.7.13.3"/>
    </reaction>
</comment>
<dbReference type="InterPro" id="IPR036061">
    <property type="entry name" value="CheW-like_dom_sf"/>
</dbReference>
<dbReference type="EC" id="2.7.13.3" evidence="2"/>
<dbReference type="InterPro" id="IPR002545">
    <property type="entry name" value="CheW-lke_dom"/>
</dbReference>
<dbReference type="InterPro" id="IPR003594">
    <property type="entry name" value="HATPase_dom"/>
</dbReference>
<keyword evidence="6" id="KW-0902">Two-component regulatory system</keyword>
<evidence type="ECO:0000256" key="2">
    <source>
        <dbReference type="ARBA" id="ARBA00012438"/>
    </source>
</evidence>
<feature type="region of interest" description="Disordered" evidence="8">
    <location>
        <begin position="333"/>
        <end position="354"/>
    </location>
</feature>
<dbReference type="InterPro" id="IPR036097">
    <property type="entry name" value="HisK_dim/P_sf"/>
</dbReference>
<feature type="domain" description="CheW-like" evidence="10">
    <location>
        <begin position="621"/>
        <end position="753"/>
    </location>
</feature>
<dbReference type="Gene3D" id="1.20.120.160">
    <property type="entry name" value="HPT domain"/>
    <property type="match status" value="1"/>
</dbReference>
<dbReference type="Pfam" id="PF02895">
    <property type="entry name" value="H-kinase_dim"/>
    <property type="match status" value="1"/>
</dbReference>
<evidence type="ECO:0000256" key="8">
    <source>
        <dbReference type="SAM" id="MobiDB-lite"/>
    </source>
</evidence>
<dbReference type="Gene3D" id="3.30.565.10">
    <property type="entry name" value="Histidine kinase-like ATPase, C-terminal domain"/>
    <property type="match status" value="1"/>
</dbReference>
<dbReference type="SUPFAM" id="SSF47226">
    <property type="entry name" value="Histidine-containing phosphotransfer domain, HPT domain"/>
    <property type="match status" value="1"/>
</dbReference>
<dbReference type="Proteomes" id="UP001243009">
    <property type="component" value="Unassembled WGS sequence"/>
</dbReference>
<dbReference type="Pfam" id="PF01584">
    <property type="entry name" value="CheW"/>
    <property type="match status" value="1"/>
</dbReference>
<evidence type="ECO:0000256" key="7">
    <source>
        <dbReference type="PROSITE-ProRule" id="PRU00110"/>
    </source>
</evidence>
<dbReference type="SMART" id="SM00260">
    <property type="entry name" value="CheW"/>
    <property type="match status" value="1"/>
</dbReference>
<dbReference type="RefSeq" id="WP_305106546.1">
    <property type="nucleotide sequence ID" value="NZ_JAUTWS010000033.1"/>
</dbReference>
<protein>
    <recommendedName>
        <fullName evidence="2">histidine kinase</fullName>
        <ecNumber evidence="2">2.7.13.3</ecNumber>
    </recommendedName>
</protein>
<dbReference type="PROSITE" id="PS50894">
    <property type="entry name" value="HPT"/>
    <property type="match status" value="1"/>
</dbReference>
<dbReference type="SMART" id="SM01231">
    <property type="entry name" value="H-kinase_dim"/>
    <property type="match status" value="1"/>
</dbReference>
<comment type="caution">
    <text evidence="12">The sequence shown here is derived from an EMBL/GenBank/DDBJ whole genome shotgun (WGS) entry which is preliminary data.</text>
</comment>
<dbReference type="CDD" id="cd00088">
    <property type="entry name" value="HPT"/>
    <property type="match status" value="1"/>
</dbReference>
<dbReference type="SUPFAM" id="SSF55874">
    <property type="entry name" value="ATPase domain of HSP90 chaperone/DNA topoisomerase II/histidine kinase"/>
    <property type="match status" value="1"/>
</dbReference>
<dbReference type="InterPro" id="IPR036890">
    <property type="entry name" value="HATPase_C_sf"/>
</dbReference>
<organism evidence="12 13">
    <name type="scientific">Paracraurococcus lichenis</name>
    <dbReference type="NCBI Taxonomy" id="3064888"/>
    <lineage>
        <taxon>Bacteria</taxon>
        <taxon>Pseudomonadati</taxon>
        <taxon>Pseudomonadota</taxon>
        <taxon>Alphaproteobacteria</taxon>
        <taxon>Acetobacterales</taxon>
        <taxon>Roseomonadaceae</taxon>
        <taxon>Paracraurococcus</taxon>
    </lineage>
</organism>
<dbReference type="PANTHER" id="PTHR43395">
    <property type="entry name" value="SENSOR HISTIDINE KINASE CHEA"/>
    <property type="match status" value="1"/>
</dbReference>
<evidence type="ECO:0000256" key="1">
    <source>
        <dbReference type="ARBA" id="ARBA00000085"/>
    </source>
</evidence>
<dbReference type="GO" id="GO:0004673">
    <property type="term" value="F:protein histidine kinase activity"/>
    <property type="evidence" value="ECO:0007669"/>
    <property type="project" value="UniProtKB-EC"/>
</dbReference>
<accession>A0ABT9E6V3</accession>
<keyword evidence="5" id="KW-0418">Kinase</keyword>
<evidence type="ECO:0000259" key="11">
    <source>
        <dbReference type="PROSITE" id="PS50894"/>
    </source>
</evidence>
<dbReference type="Gene3D" id="1.10.287.560">
    <property type="entry name" value="Histidine kinase CheA-like, homodimeric domain"/>
    <property type="match status" value="1"/>
</dbReference>
<dbReference type="SMART" id="SM00073">
    <property type="entry name" value="HPT"/>
    <property type="match status" value="1"/>
</dbReference>
<dbReference type="PRINTS" id="PR00344">
    <property type="entry name" value="BCTRLSENSOR"/>
</dbReference>
<evidence type="ECO:0000256" key="4">
    <source>
        <dbReference type="ARBA" id="ARBA00022679"/>
    </source>
</evidence>
<dbReference type="Pfam" id="PF02518">
    <property type="entry name" value="HATPase_c"/>
    <property type="match status" value="1"/>
</dbReference>
<name>A0ABT9E6V3_9PROT</name>
<evidence type="ECO:0000256" key="3">
    <source>
        <dbReference type="ARBA" id="ARBA00022553"/>
    </source>
</evidence>
<evidence type="ECO:0000313" key="13">
    <source>
        <dbReference type="Proteomes" id="UP001243009"/>
    </source>
</evidence>
<reference evidence="12 13" key="1">
    <citation type="submission" date="2023-08" db="EMBL/GenBank/DDBJ databases">
        <title>The draft genome sequence of Paracraurococcus sp. LOR1-02.</title>
        <authorList>
            <person name="Kingkaew E."/>
            <person name="Tanasupawat S."/>
        </authorList>
    </citation>
    <scope>NUCLEOTIDE SEQUENCE [LARGE SCALE GENOMIC DNA]</scope>
    <source>
        <strain evidence="12 13">LOR1-02</strain>
    </source>
</reference>
<evidence type="ECO:0000256" key="6">
    <source>
        <dbReference type="ARBA" id="ARBA00023012"/>
    </source>
</evidence>
<dbReference type="InterPro" id="IPR037006">
    <property type="entry name" value="CheA-like_homodim_sf"/>
</dbReference>
<dbReference type="InterPro" id="IPR051315">
    <property type="entry name" value="Bact_Chemotaxis_CheA"/>
</dbReference>
<dbReference type="Pfam" id="PF01627">
    <property type="entry name" value="Hpt"/>
    <property type="match status" value="1"/>
</dbReference>
<evidence type="ECO:0000259" key="10">
    <source>
        <dbReference type="PROSITE" id="PS50851"/>
    </source>
</evidence>
<dbReference type="InterPro" id="IPR004105">
    <property type="entry name" value="CheA-like_dim"/>
</dbReference>
<dbReference type="InterPro" id="IPR036641">
    <property type="entry name" value="HPT_dom_sf"/>
</dbReference>
<evidence type="ECO:0000259" key="9">
    <source>
        <dbReference type="PROSITE" id="PS50109"/>
    </source>
</evidence>
<dbReference type="Gene3D" id="2.30.30.40">
    <property type="entry name" value="SH3 Domains"/>
    <property type="match status" value="1"/>
</dbReference>
<sequence length="753" mass="80162">MNPLLDQFLIEARELLDTASEGLLRMERGNGGAEMVNTVFRAVHTLKGTSGLFEVAPLTTLVHAAEDLLDAVRAQHLTLTGTMTDLLLGALDQTRAWLTTYEASEALPADAAAVAAERGAALRALLGGGASPATADAVDAGAVAGMRGWVAAFAPEQRAAAEAAARAADRDLVAVAYRPDPACFFRGEDPLHLLRQVPEVHALEVQQPDAWPSADTFDPFDCVLSFRLLSTAPPEELRHLFRYCEDVEIAAYAPPGAVPPDAATVQEVLDAQLALLRQPAEADAAAERAAAVAEVLRRIARHCGQRVDEAVLAKASEEAAAGRTEALAALLERSRIRPPPAPETGGAVHAPERPAVEVRPAGTATLRVDQAKIDTMMNLIGELIVAKNSLSYLARKAEAGASARELARDIKDQQAVVNRLAEDMQAAIMAIRMLPVSHVFQRFPRLVRDVARKLGKQVELVLEGEETEADKNMIEALADPLIHMVRNSLDHGLEPPEERIAAGKPPHGTVRLTAAQVNESIIVTIGDDGRGIDPDRMRRKAVERGMLDAEAAAALPDAEALRLIFAPGFSTAETISDLSGRGVGMDVVRSAVEKAGGWVAVDSQVGRGTTVQVTVPLSMAVARIMTIECAGHLFGIPMGAVVESVRLPASAVHHIRDREAFVLRDRIVPLLRLARLLDLPGEAAASQAIEDAPVLVLRVGQATVGLVIDAFRERMEAIVRPLEGVLAGLRGFAGTTLLGDGRVLLILDVAELI</sequence>
<gene>
    <name evidence="12" type="ORF">Q7A36_25305</name>
</gene>